<dbReference type="Proteomes" id="UP001060215">
    <property type="component" value="Chromosome 7"/>
</dbReference>
<comment type="caution">
    <text evidence="1">The sequence shown here is derived from an EMBL/GenBank/DDBJ whole genome shotgun (WGS) entry which is preliminary data.</text>
</comment>
<accession>A0ACC0H8S0</accession>
<evidence type="ECO:0000313" key="1">
    <source>
        <dbReference type="EMBL" id="KAI8009147.1"/>
    </source>
</evidence>
<name>A0ACC0H8S0_9ERIC</name>
<protein>
    <submittedName>
        <fullName evidence="1">Uncharacterized protein</fullName>
    </submittedName>
</protein>
<organism evidence="1 2">
    <name type="scientific">Camellia lanceoleosa</name>
    <dbReference type="NCBI Taxonomy" id="1840588"/>
    <lineage>
        <taxon>Eukaryota</taxon>
        <taxon>Viridiplantae</taxon>
        <taxon>Streptophyta</taxon>
        <taxon>Embryophyta</taxon>
        <taxon>Tracheophyta</taxon>
        <taxon>Spermatophyta</taxon>
        <taxon>Magnoliopsida</taxon>
        <taxon>eudicotyledons</taxon>
        <taxon>Gunneridae</taxon>
        <taxon>Pentapetalae</taxon>
        <taxon>asterids</taxon>
        <taxon>Ericales</taxon>
        <taxon>Theaceae</taxon>
        <taxon>Camellia</taxon>
    </lineage>
</organism>
<proteinExistence type="predicted"/>
<sequence>MAVVQHLLRKIENFIKEHPSKNELVTHKHRLTDLPEKDGNEEGDGGGRIKCDACQRLISEGPARFCRQCKYFIHKSCQLESPLKIYFRFHNRHPLTLHHFKPIPPTKKSRKEKLADYDSASASCEEELTCSACELPFIGTTPTYACTECPFYIHKFCAEIPRKIKHPLHPAHSLRLTTKTPSHISAPRFWRFNCNVCKRTSRGFAFVCQECDFYVDLHCMFLNPTIDNQEAHEHPLTVLHEQSTDSLHVCLKCSKKFSGPPVLYCVTCNDNFHIQCLLPSKIKSTCHRHPLALVNSLEKDNGSDDEYYCDACEKERIPKQPVYHCMERCSYNAAYVDCAYSKVENVIRRSEEVVTLEDLFKSLTLEDEKVVKDIILAAKGKQIVQDRKLREKKIDTNEAFEEFMKRFDSTSNHHRPDFKLYHCRFSSKVVKTGDFLIPKKLAPVFQNLLDKYGEFRTESTMSLKVKNCIYIALCDVAYHMCTTSLKDLHGHEVFNGQDWFLYAQNAGLKVKSAIDDFKKIVEAYYSLHLRVEELDQKIGRLRARIDSLVENRDQLLKSPVTSLEDEFGN</sequence>
<gene>
    <name evidence="1" type="ORF">LOK49_LG07G01755</name>
</gene>
<evidence type="ECO:0000313" key="2">
    <source>
        <dbReference type="Proteomes" id="UP001060215"/>
    </source>
</evidence>
<keyword evidence="2" id="KW-1185">Reference proteome</keyword>
<dbReference type="EMBL" id="CM045764">
    <property type="protein sequence ID" value="KAI8009147.1"/>
    <property type="molecule type" value="Genomic_DNA"/>
</dbReference>
<reference evidence="1 2" key="1">
    <citation type="journal article" date="2022" name="Plant J.">
        <title>Chromosome-level genome of Camellia lanceoleosa provides a valuable resource for understanding genome evolution and self-incompatibility.</title>
        <authorList>
            <person name="Gong W."/>
            <person name="Xiao S."/>
            <person name="Wang L."/>
            <person name="Liao Z."/>
            <person name="Chang Y."/>
            <person name="Mo W."/>
            <person name="Hu G."/>
            <person name="Li W."/>
            <person name="Zhao G."/>
            <person name="Zhu H."/>
            <person name="Hu X."/>
            <person name="Ji K."/>
            <person name="Xiang X."/>
            <person name="Song Q."/>
            <person name="Yuan D."/>
            <person name="Jin S."/>
            <person name="Zhang L."/>
        </authorList>
    </citation>
    <scope>NUCLEOTIDE SEQUENCE [LARGE SCALE GENOMIC DNA]</scope>
    <source>
        <strain evidence="1">SQ_2022a</strain>
    </source>
</reference>